<keyword evidence="1" id="KW-1133">Transmembrane helix</keyword>
<evidence type="ECO:0000313" key="3">
    <source>
        <dbReference type="Proteomes" id="UP001596297"/>
    </source>
</evidence>
<dbReference type="EMBL" id="JBHSWD010000001">
    <property type="protein sequence ID" value="MFC6590940.1"/>
    <property type="molecule type" value="Genomic_DNA"/>
</dbReference>
<sequence>MVSIAALLFGAMLAGFLFGSPVTARRLQSAVEHKELAAAYGFLGPAVILAGIFADGHPAVMLAVLGVFALGTALVALRGVAASGTLPAESLTVQPVPAAPAPLPQTSAGELPMPDVRQLCQGLPPVLAGEVLQTLDSLEAAAQRARSGGDARQQFESEQALSEYLPQTVTAWKRQGEAGRRPEELSKALAQIRAIAEGDGGGYGGQDWEVQRRFLAEKSADKQRF</sequence>
<evidence type="ECO:0000313" key="2">
    <source>
        <dbReference type="EMBL" id="MFC6590940.1"/>
    </source>
</evidence>
<dbReference type="RefSeq" id="WP_380081948.1">
    <property type="nucleotide sequence ID" value="NZ_JBHSWD010000001.1"/>
</dbReference>
<gene>
    <name evidence="2" type="ORF">ACFP81_02110</name>
</gene>
<reference evidence="3" key="1">
    <citation type="journal article" date="2019" name="Int. J. Syst. Evol. Microbiol.">
        <title>The Global Catalogue of Microorganisms (GCM) 10K type strain sequencing project: providing services to taxonomists for standard genome sequencing and annotation.</title>
        <authorList>
            <consortium name="The Broad Institute Genomics Platform"/>
            <consortium name="The Broad Institute Genome Sequencing Center for Infectious Disease"/>
            <person name="Wu L."/>
            <person name="Ma J."/>
        </authorList>
    </citation>
    <scope>NUCLEOTIDE SEQUENCE [LARGE SCALE GENOMIC DNA]</scope>
    <source>
        <strain evidence="3">CGMCC 1.15772</strain>
    </source>
</reference>
<accession>A0ABW1Y9F3</accession>
<keyword evidence="1" id="KW-0472">Membrane</keyword>
<feature type="transmembrane region" description="Helical" evidence="1">
    <location>
        <begin position="36"/>
        <end position="54"/>
    </location>
</feature>
<protein>
    <submittedName>
        <fullName evidence="2">Uncharacterized protein</fullName>
    </submittedName>
</protein>
<proteinExistence type="predicted"/>
<keyword evidence="1" id="KW-0812">Transmembrane</keyword>
<dbReference type="Proteomes" id="UP001596297">
    <property type="component" value="Unassembled WGS sequence"/>
</dbReference>
<keyword evidence="3" id="KW-1185">Reference proteome</keyword>
<evidence type="ECO:0000256" key="1">
    <source>
        <dbReference type="SAM" id="Phobius"/>
    </source>
</evidence>
<feature type="transmembrane region" description="Helical" evidence="1">
    <location>
        <begin position="60"/>
        <end position="81"/>
    </location>
</feature>
<organism evidence="2 3">
    <name type="scientific">Deinococcus lacus</name>
    <dbReference type="NCBI Taxonomy" id="392561"/>
    <lineage>
        <taxon>Bacteria</taxon>
        <taxon>Thermotogati</taxon>
        <taxon>Deinococcota</taxon>
        <taxon>Deinococci</taxon>
        <taxon>Deinococcales</taxon>
        <taxon>Deinococcaceae</taxon>
        <taxon>Deinococcus</taxon>
    </lineage>
</organism>
<comment type="caution">
    <text evidence="2">The sequence shown here is derived from an EMBL/GenBank/DDBJ whole genome shotgun (WGS) entry which is preliminary data.</text>
</comment>
<name>A0ABW1Y9F3_9DEIO</name>
<feature type="transmembrane region" description="Helical" evidence="1">
    <location>
        <begin position="6"/>
        <end position="24"/>
    </location>
</feature>